<keyword evidence="4 14" id="KW-0378">Hydrolase</keyword>
<keyword evidence="2 14" id="KW-0547">Nucleotide-binding</keyword>
<evidence type="ECO:0000256" key="1">
    <source>
        <dbReference type="ARBA" id="ARBA00022722"/>
    </source>
</evidence>
<dbReference type="Gene3D" id="3.40.50.300">
    <property type="entry name" value="P-loop containing nucleotide triphosphate hydrolases"/>
    <property type="match status" value="4"/>
</dbReference>
<dbReference type="GO" id="GO:0003677">
    <property type="term" value="F:DNA binding"/>
    <property type="evidence" value="ECO:0007669"/>
    <property type="project" value="UniProtKB-KW"/>
</dbReference>
<gene>
    <name evidence="18" type="ORF">FM110_04400</name>
</gene>
<evidence type="ECO:0000256" key="9">
    <source>
        <dbReference type="ARBA" id="ARBA00023204"/>
    </source>
</evidence>
<evidence type="ECO:0000256" key="10">
    <source>
        <dbReference type="ARBA" id="ARBA00023235"/>
    </source>
</evidence>
<dbReference type="InterPro" id="IPR011604">
    <property type="entry name" value="PDDEXK-like_dom_sf"/>
</dbReference>
<evidence type="ECO:0000256" key="12">
    <source>
        <dbReference type="ARBA" id="ARBA00034808"/>
    </source>
</evidence>
<dbReference type="Pfam" id="PF12705">
    <property type="entry name" value="PDDEXK_1"/>
    <property type="match status" value="1"/>
</dbReference>
<comment type="catalytic activity">
    <reaction evidence="13">
        <text>ATP + H2O = ADP + phosphate + H(+)</text>
        <dbReference type="Rhea" id="RHEA:13065"/>
        <dbReference type="ChEBI" id="CHEBI:15377"/>
        <dbReference type="ChEBI" id="CHEBI:15378"/>
        <dbReference type="ChEBI" id="CHEBI:30616"/>
        <dbReference type="ChEBI" id="CHEBI:43474"/>
        <dbReference type="ChEBI" id="CHEBI:456216"/>
        <dbReference type="EC" id="5.6.2.4"/>
    </reaction>
</comment>
<feature type="domain" description="UvrD-like helicase C-terminal" evidence="17">
    <location>
        <begin position="471"/>
        <end position="746"/>
    </location>
</feature>
<dbReference type="PROSITE" id="PS51217">
    <property type="entry name" value="UVRD_HELICASE_CTER"/>
    <property type="match status" value="1"/>
</dbReference>
<dbReference type="InterPro" id="IPR000212">
    <property type="entry name" value="DNA_helicase_UvrD/REP"/>
</dbReference>
<reference evidence="18 19" key="1">
    <citation type="submission" date="2017-02" db="EMBL/GenBank/DDBJ databases">
        <authorList>
            <person name="Peterson S.W."/>
        </authorList>
    </citation>
    <scope>NUCLEOTIDE SEQUENCE [LARGE SCALE GENOMIC DNA]</scope>
    <source>
        <strain evidence="18 19">CIP104813</strain>
    </source>
</reference>
<dbReference type="Gene3D" id="3.90.320.10">
    <property type="match status" value="1"/>
</dbReference>
<feature type="binding site" evidence="14">
    <location>
        <begin position="8"/>
        <end position="15"/>
    </location>
    <ligand>
        <name>ATP</name>
        <dbReference type="ChEBI" id="CHEBI:30616"/>
    </ligand>
</feature>
<dbReference type="GO" id="GO:0000725">
    <property type="term" value="P:recombinational repair"/>
    <property type="evidence" value="ECO:0007669"/>
    <property type="project" value="TreeGrafter"/>
</dbReference>
<evidence type="ECO:0000259" key="17">
    <source>
        <dbReference type="PROSITE" id="PS51217"/>
    </source>
</evidence>
<dbReference type="InterPro" id="IPR038726">
    <property type="entry name" value="PDDEXK_AddAB-type"/>
</dbReference>
<dbReference type="InterPro" id="IPR014017">
    <property type="entry name" value="DNA_helicase_UvrD-like_C"/>
</dbReference>
<protein>
    <recommendedName>
        <fullName evidence="12">DNA 3'-5' helicase</fullName>
        <ecNumber evidence="12">5.6.2.4</ecNumber>
    </recommendedName>
</protein>
<evidence type="ECO:0000256" key="6">
    <source>
        <dbReference type="ARBA" id="ARBA00022839"/>
    </source>
</evidence>
<dbReference type="GO" id="GO:0005829">
    <property type="term" value="C:cytosol"/>
    <property type="evidence" value="ECO:0007669"/>
    <property type="project" value="TreeGrafter"/>
</dbReference>
<evidence type="ECO:0000256" key="15">
    <source>
        <dbReference type="SAM" id="MobiDB-lite"/>
    </source>
</evidence>
<evidence type="ECO:0000256" key="3">
    <source>
        <dbReference type="ARBA" id="ARBA00022763"/>
    </source>
</evidence>
<dbReference type="Pfam" id="PF13361">
    <property type="entry name" value="UvrD_C"/>
    <property type="match status" value="1"/>
</dbReference>
<dbReference type="InterPro" id="IPR014016">
    <property type="entry name" value="UvrD-like_ATP-bd"/>
</dbReference>
<evidence type="ECO:0000256" key="4">
    <source>
        <dbReference type="ARBA" id="ARBA00022801"/>
    </source>
</evidence>
<keyword evidence="10" id="KW-0413">Isomerase</keyword>
<dbReference type="GO" id="GO:0004527">
    <property type="term" value="F:exonuclease activity"/>
    <property type="evidence" value="ECO:0007669"/>
    <property type="project" value="UniProtKB-KW"/>
</dbReference>
<evidence type="ECO:0000259" key="16">
    <source>
        <dbReference type="PROSITE" id="PS51198"/>
    </source>
</evidence>
<feature type="region of interest" description="Disordered" evidence="15">
    <location>
        <begin position="188"/>
        <end position="218"/>
    </location>
</feature>
<evidence type="ECO:0000256" key="7">
    <source>
        <dbReference type="ARBA" id="ARBA00022840"/>
    </source>
</evidence>
<keyword evidence="6" id="KW-0269">Exonuclease</keyword>
<keyword evidence="1" id="KW-0540">Nuclease</keyword>
<comment type="catalytic activity">
    <reaction evidence="11">
        <text>Couples ATP hydrolysis with the unwinding of duplex DNA by translocating in the 3'-5' direction.</text>
        <dbReference type="EC" id="5.6.2.4"/>
    </reaction>
</comment>
<name>A0A1X6WWT9_9MICO</name>
<dbReference type="PROSITE" id="PS51198">
    <property type="entry name" value="UVRD_HELICASE_ATP_BIND"/>
    <property type="match status" value="1"/>
</dbReference>
<evidence type="ECO:0000313" key="18">
    <source>
        <dbReference type="EMBL" id="SLM89977.1"/>
    </source>
</evidence>
<dbReference type="GO" id="GO:0033202">
    <property type="term" value="C:DNA helicase complex"/>
    <property type="evidence" value="ECO:0007669"/>
    <property type="project" value="TreeGrafter"/>
</dbReference>
<dbReference type="RefSeq" id="WP_087103034.1">
    <property type="nucleotide sequence ID" value="NZ_FWFG01000040.1"/>
</dbReference>
<evidence type="ECO:0000256" key="13">
    <source>
        <dbReference type="ARBA" id="ARBA00048988"/>
    </source>
</evidence>
<dbReference type="Proteomes" id="UP000195981">
    <property type="component" value="Unassembled WGS sequence"/>
</dbReference>
<dbReference type="Pfam" id="PF00580">
    <property type="entry name" value="UvrD-helicase"/>
    <property type="match status" value="2"/>
</dbReference>
<dbReference type="GO" id="GO:0005524">
    <property type="term" value="F:ATP binding"/>
    <property type="evidence" value="ECO:0007669"/>
    <property type="project" value="UniProtKB-UniRule"/>
</dbReference>
<dbReference type="EMBL" id="FWFG01000040">
    <property type="protein sequence ID" value="SLM89977.1"/>
    <property type="molecule type" value="Genomic_DNA"/>
</dbReference>
<dbReference type="PANTHER" id="PTHR11070">
    <property type="entry name" value="UVRD / RECB / PCRA DNA HELICASE FAMILY MEMBER"/>
    <property type="match status" value="1"/>
</dbReference>
<dbReference type="EC" id="5.6.2.4" evidence="12"/>
<organism evidence="18 19">
    <name type="scientific">Brachybacterium nesterenkovii</name>
    <dbReference type="NCBI Taxonomy" id="47847"/>
    <lineage>
        <taxon>Bacteria</taxon>
        <taxon>Bacillati</taxon>
        <taxon>Actinomycetota</taxon>
        <taxon>Actinomycetes</taxon>
        <taxon>Micrococcales</taxon>
        <taxon>Dermabacteraceae</taxon>
        <taxon>Brachybacterium</taxon>
    </lineage>
</organism>
<feature type="domain" description="UvrD-like helicase ATP-binding" evidence="16">
    <location>
        <begin position="1"/>
        <end position="470"/>
    </location>
</feature>
<keyword evidence="3" id="KW-0227">DNA damage</keyword>
<keyword evidence="5 14" id="KW-0347">Helicase</keyword>
<evidence type="ECO:0000256" key="8">
    <source>
        <dbReference type="ARBA" id="ARBA00023125"/>
    </source>
</evidence>
<keyword evidence="7 14" id="KW-0067">ATP-binding</keyword>
<evidence type="ECO:0000313" key="19">
    <source>
        <dbReference type="Proteomes" id="UP000195981"/>
    </source>
</evidence>
<proteinExistence type="predicted"/>
<dbReference type="GO" id="GO:0043138">
    <property type="term" value="F:3'-5' DNA helicase activity"/>
    <property type="evidence" value="ECO:0007669"/>
    <property type="project" value="UniProtKB-EC"/>
</dbReference>
<dbReference type="InterPro" id="IPR027417">
    <property type="entry name" value="P-loop_NTPase"/>
</dbReference>
<evidence type="ECO:0000256" key="11">
    <source>
        <dbReference type="ARBA" id="ARBA00034617"/>
    </source>
</evidence>
<dbReference type="SUPFAM" id="SSF52540">
    <property type="entry name" value="P-loop containing nucleoside triphosphate hydrolases"/>
    <property type="match status" value="1"/>
</dbReference>
<dbReference type="OrthoDB" id="9810135at2"/>
<accession>A0A1X6WWT9</accession>
<evidence type="ECO:0000256" key="2">
    <source>
        <dbReference type="ARBA" id="ARBA00022741"/>
    </source>
</evidence>
<keyword evidence="8" id="KW-0238">DNA-binding</keyword>
<dbReference type="PANTHER" id="PTHR11070:SF55">
    <property type="entry name" value="DNA 3'-5' HELICASE"/>
    <property type="match status" value="1"/>
</dbReference>
<dbReference type="AlphaFoldDB" id="A0A1X6WWT9"/>
<evidence type="ECO:0000256" key="14">
    <source>
        <dbReference type="PROSITE-ProRule" id="PRU00560"/>
    </source>
</evidence>
<evidence type="ECO:0000256" key="5">
    <source>
        <dbReference type="ARBA" id="ARBA00022806"/>
    </source>
</evidence>
<keyword evidence="9" id="KW-0234">DNA repair</keyword>
<keyword evidence="19" id="KW-1185">Reference proteome</keyword>
<feature type="compositionally biased region" description="Low complexity" evidence="15">
    <location>
        <begin position="188"/>
        <end position="199"/>
    </location>
</feature>
<sequence length="1143" mass="121706">MTFTLFNASAGSGKTYRLTHELADRIAAGLEPSQLIATTFTRKAAAELSGRIRSTLLDEGLVEAARDTDSALIGTVNSVAGRLLREHAIDAGVSPDVREIDENGQRRAFSAALDDAIAHSGSLHRDLLARLEHDKAEDDDSFGTGVSWQRQVRDVAEKARSNRIAPEAVRAAAANSWESWRTAAGLTAASTDTNTSTGTDTEHAAPGSPAPGDGDRRSAWMAGLQDAITALDTALADGTYTNADGETTKIRANSVRTTEKAREDLASLLRTLRRTERAPWSAWAKLAAIAADVGENAKGGVKPKDTYGAVADHLLFPLASRLVDELPACPALHADIRALIELVMGTAADSLAAYAEHKRALGLIDFVDQEVLLLELLRSSERVREAVRTRFRLLAVDEFQDTSPVQLALFVELSRLIDDKIWVGDPKQAIYGFRGADPALMESVLEAVEHGGTELGKGLVQNLAHSWRSAPEVLALSNAVFAEVFAETPLDRVLLEIPDERRTSAPGGRVEAWSSAAGGRASRARHAATIAEGVRDLLGRGTAPGDVAVLAPKNADVTAVLEALALRGVPATGAAPAVLATREGQILQAGLASVIDPSDSLALVTLVELLEDHGAHAAWFADLARATDRESRAAVRASWWEDPTLTALGELRSACIGLSPVEMIDALIDALDLIERIRTWSDPRARRGTLDAIRALAARFTDEAASASEPVTLTGLRLALDAAETGADLSARPDAVWVGTIHAAKGLEWPTVVVMLTAPRSQREGPFGVTVLPAAELDIAAPLAGRRIRYWPRVLTTYGPVREGLSADADAQRRAREEQRERGRLQYVALTRAARVSVLCTDAATTPLDGLGPQVEDAGPLVTIDPVTEEIRVARRRTDPSADCRETGCPGEACSVTTCAAMAESARTVPIIARSFAAEEDPVALPGRAGAPAMTDIPRRPAADAPAHPAARFRASGVASDGLRAEIVRVAVLGDPLVRGGGAGWDRVGEAVHGYLALPLAELDAAARLRAAERLRARWQVERAVPAAVIVTAGERWCAYLAAEHAGAEVLTEQPIAGWNEEAQAMEGWIDTLLRSPDGSLVLVDHKTYPGEQPEEHIRKSYLGQFAAYARALEAATGRAPSRLLVHLPLRGEVWEVGPITPA</sequence>